<dbReference type="Gene3D" id="4.10.240.10">
    <property type="entry name" value="Zn(2)-C6 fungal-type DNA-binding domain"/>
    <property type="match status" value="1"/>
</dbReference>
<keyword evidence="3" id="KW-0804">Transcription</keyword>
<proteinExistence type="predicted"/>
<dbReference type="PROSITE" id="PS00463">
    <property type="entry name" value="ZN2_CY6_FUNGAL_1"/>
    <property type="match status" value="1"/>
</dbReference>
<dbReference type="InterPro" id="IPR007219">
    <property type="entry name" value="XnlR_reg_dom"/>
</dbReference>
<sequence length="677" mass="75401">MADPDSASPHTIEMEPPRKKLRVRKGTKSCWECKRRKVRCIFSAATSDVCDGCERRRSTCISQEFPDVVALHNTGDTEDRLGRVEVLVEDLARKIDSVNSNPKEIDDRVPCLEQPPLPSDPEFENGRQAAEYRRIVFELLGVWPDKTDLDLILDLPLQSSLRELLFKVGGILFATVPDPVEVPLRDVLEQPPPGTHPVLIARKLLFLGLFLQDVPPSCAKHLEGLTAGYHDLMSQAVERVISLVTSNDQLIDSIEGIECIMMESMYHDRAGNLRRSWTATRRAMTMAQLMGLHRGARSKSCLNTSMSSTRTNIDSDYLWSRIVQSDRYLSLMLGLPQGSPDNSFATPEALEASSPADRLRRLHCIVAGHILHRNDLRNLSSTREIDDLLQRASACMPPQWWLAPDVASHAGGDDLEAPNKTFRLMNQAVHHHLLAQLHLPYLLRPSFDQRCTYSKITAVNASREVLTRFIIFRKANPISSYCHGIDFLAFIASTALSIAHLDAHGQKAQAEMGNDILNFLAHQRQADRGILEATLEAVEHMSVNGQDAIAQRIATALRHLLSIEAEAAVGGLCSYSSNSGENDEEIGELECNGKMTDDGKLLRIHIPYLGRILVRRGDDISNRPTDTTNPDGHMGTETPIPEVQMDFVQDWDLQGVDTAFFDNLLRGVGGSDFVGFE</sequence>
<keyword evidence="4" id="KW-0539">Nucleus</keyword>
<reference evidence="7" key="1">
    <citation type="journal article" date="2023" name="Mol. Phylogenet. Evol.">
        <title>Genome-scale phylogeny and comparative genomics of the fungal order Sordariales.</title>
        <authorList>
            <person name="Hensen N."/>
            <person name="Bonometti L."/>
            <person name="Westerberg I."/>
            <person name="Brannstrom I.O."/>
            <person name="Guillou S."/>
            <person name="Cros-Aarteil S."/>
            <person name="Calhoun S."/>
            <person name="Haridas S."/>
            <person name="Kuo A."/>
            <person name="Mondo S."/>
            <person name="Pangilinan J."/>
            <person name="Riley R."/>
            <person name="LaButti K."/>
            <person name="Andreopoulos B."/>
            <person name="Lipzen A."/>
            <person name="Chen C."/>
            <person name="Yan M."/>
            <person name="Daum C."/>
            <person name="Ng V."/>
            <person name="Clum A."/>
            <person name="Steindorff A."/>
            <person name="Ohm R.A."/>
            <person name="Martin F."/>
            <person name="Silar P."/>
            <person name="Natvig D.O."/>
            <person name="Lalanne C."/>
            <person name="Gautier V."/>
            <person name="Ament-Velasquez S.L."/>
            <person name="Kruys A."/>
            <person name="Hutchinson M.I."/>
            <person name="Powell A.J."/>
            <person name="Barry K."/>
            <person name="Miller A.N."/>
            <person name="Grigoriev I.V."/>
            <person name="Debuchy R."/>
            <person name="Gladieux P."/>
            <person name="Hiltunen Thoren M."/>
            <person name="Johannesson H."/>
        </authorList>
    </citation>
    <scope>NUCLEOTIDE SEQUENCE</scope>
    <source>
        <strain evidence="7">CBS 892.96</strain>
    </source>
</reference>
<dbReference type="GO" id="GO:0006351">
    <property type="term" value="P:DNA-templated transcription"/>
    <property type="evidence" value="ECO:0007669"/>
    <property type="project" value="InterPro"/>
</dbReference>
<dbReference type="AlphaFoldDB" id="A0AAN6VZK9"/>
<name>A0AAN6VZK9_9PEZI</name>
<evidence type="ECO:0000259" key="6">
    <source>
        <dbReference type="PROSITE" id="PS00463"/>
    </source>
</evidence>
<keyword evidence="1" id="KW-0479">Metal-binding</keyword>
<dbReference type="InterPro" id="IPR001138">
    <property type="entry name" value="Zn2Cys6_DnaBD"/>
</dbReference>
<dbReference type="EMBL" id="MU866403">
    <property type="protein sequence ID" value="KAK4172668.1"/>
    <property type="molecule type" value="Genomic_DNA"/>
</dbReference>
<evidence type="ECO:0000256" key="2">
    <source>
        <dbReference type="ARBA" id="ARBA00023015"/>
    </source>
</evidence>
<dbReference type="GO" id="GO:0003677">
    <property type="term" value="F:DNA binding"/>
    <property type="evidence" value="ECO:0007669"/>
    <property type="project" value="InterPro"/>
</dbReference>
<dbReference type="Proteomes" id="UP001302321">
    <property type="component" value="Unassembled WGS sequence"/>
</dbReference>
<comment type="caution">
    <text evidence="7">The sequence shown here is derived from an EMBL/GenBank/DDBJ whole genome shotgun (WGS) entry which is preliminary data.</text>
</comment>
<dbReference type="InterPro" id="IPR036864">
    <property type="entry name" value="Zn2-C6_fun-type_DNA-bd_sf"/>
</dbReference>
<evidence type="ECO:0000256" key="3">
    <source>
        <dbReference type="ARBA" id="ARBA00023163"/>
    </source>
</evidence>
<evidence type="ECO:0000313" key="8">
    <source>
        <dbReference type="Proteomes" id="UP001302321"/>
    </source>
</evidence>
<dbReference type="CDD" id="cd00067">
    <property type="entry name" value="GAL4"/>
    <property type="match status" value="1"/>
</dbReference>
<evidence type="ECO:0000256" key="4">
    <source>
        <dbReference type="ARBA" id="ARBA00023242"/>
    </source>
</evidence>
<dbReference type="GO" id="GO:0008270">
    <property type="term" value="F:zinc ion binding"/>
    <property type="evidence" value="ECO:0007669"/>
    <property type="project" value="InterPro"/>
</dbReference>
<protein>
    <recommendedName>
        <fullName evidence="6">Zn(2)-C6 fungal-type domain-containing protein</fullName>
    </recommendedName>
</protein>
<keyword evidence="8" id="KW-1185">Reference proteome</keyword>
<organism evidence="7 8">
    <name type="scientific">Triangularia setosa</name>
    <dbReference type="NCBI Taxonomy" id="2587417"/>
    <lineage>
        <taxon>Eukaryota</taxon>
        <taxon>Fungi</taxon>
        <taxon>Dikarya</taxon>
        <taxon>Ascomycota</taxon>
        <taxon>Pezizomycotina</taxon>
        <taxon>Sordariomycetes</taxon>
        <taxon>Sordariomycetidae</taxon>
        <taxon>Sordariales</taxon>
        <taxon>Podosporaceae</taxon>
        <taxon>Triangularia</taxon>
    </lineage>
</organism>
<dbReference type="CDD" id="cd12148">
    <property type="entry name" value="fungal_TF_MHR"/>
    <property type="match status" value="1"/>
</dbReference>
<evidence type="ECO:0000256" key="5">
    <source>
        <dbReference type="SAM" id="MobiDB-lite"/>
    </source>
</evidence>
<dbReference type="PANTHER" id="PTHR47840:SF1">
    <property type="entry name" value="ZN(II)2CYS6 TRANSCRIPTION FACTOR (EUROFUNG)"/>
    <property type="match status" value="1"/>
</dbReference>
<feature type="region of interest" description="Disordered" evidence="5">
    <location>
        <begin position="105"/>
        <end position="124"/>
    </location>
</feature>
<gene>
    <name evidence="7" type="ORF">QBC36DRAFT_70845</name>
</gene>
<keyword evidence="2" id="KW-0805">Transcription regulation</keyword>
<dbReference type="SMART" id="SM00906">
    <property type="entry name" value="Fungal_trans"/>
    <property type="match status" value="1"/>
</dbReference>
<evidence type="ECO:0000256" key="1">
    <source>
        <dbReference type="ARBA" id="ARBA00022723"/>
    </source>
</evidence>
<dbReference type="SUPFAM" id="SSF57701">
    <property type="entry name" value="Zn2/Cys6 DNA-binding domain"/>
    <property type="match status" value="1"/>
</dbReference>
<accession>A0AAN6VZK9</accession>
<feature type="domain" description="Zn(2)-C6 fungal-type" evidence="6">
    <location>
        <begin position="29"/>
        <end position="60"/>
    </location>
</feature>
<dbReference type="GO" id="GO:0000981">
    <property type="term" value="F:DNA-binding transcription factor activity, RNA polymerase II-specific"/>
    <property type="evidence" value="ECO:0007669"/>
    <property type="project" value="InterPro"/>
</dbReference>
<evidence type="ECO:0000313" key="7">
    <source>
        <dbReference type="EMBL" id="KAK4172668.1"/>
    </source>
</evidence>
<reference evidence="7" key="2">
    <citation type="submission" date="2023-05" db="EMBL/GenBank/DDBJ databases">
        <authorList>
            <consortium name="Lawrence Berkeley National Laboratory"/>
            <person name="Steindorff A."/>
            <person name="Hensen N."/>
            <person name="Bonometti L."/>
            <person name="Westerberg I."/>
            <person name="Brannstrom I.O."/>
            <person name="Guillou S."/>
            <person name="Cros-Aarteil S."/>
            <person name="Calhoun S."/>
            <person name="Haridas S."/>
            <person name="Kuo A."/>
            <person name="Mondo S."/>
            <person name="Pangilinan J."/>
            <person name="Riley R."/>
            <person name="Labutti K."/>
            <person name="Andreopoulos B."/>
            <person name="Lipzen A."/>
            <person name="Chen C."/>
            <person name="Yanf M."/>
            <person name="Daum C."/>
            <person name="Ng V."/>
            <person name="Clum A."/>
            <person name="Ohm R."/>
            <person name="Martin F."/>
            <person name="Silar P."/>
            <person name="Natvig D."/>
            <person name="Lalanne C."/>
            <person name="Gautier V."/>
            <person name="Ament-Velasquez S.L."/>
            <person name="Kruys A."/>
            <person name="Hutchinson M.I."/>
            <person name="Powell A.J."/>
            <person name="Barry K."/>
            <person name="Miller A.N."/>
            <person name="Grigoriev I.V."/>
            <person name="Debuchy R."/>
            <person name="Gladieux P."/>
            <person name="Thoren M.H."/>
            <person name="Johannesson H."/>
        </authorList>
    </citation>
    <scope>NUCLEOTIDE SEQUENCE</scope>
    <source>
        <strain evidence="7">CBS 892.96</strain>
    </source>
</reference>
<dbReference type="PANTHER" id="PTHR47840">
    <property type="entry name" value="ZN(II)2CYS6 TRANSCRIPTION FACTOR (EUROFUNG)-RELATED"/>
    <property type="match status" value="1"/>
</dbReference>